<reference evidence="1 2" key="1">
    <citation type="journal article" date="2022" name="New Phytol.">
        <title>Ecological generalism drives hyperdiversity of secondary metabolite gene clusters in xylarialean endophytes.</title>
        <authorList>
            <person name="Franco M.E.E."/>
            <person name="Wisecaver J.H."/>
            <person name="Arnold A.E."/>
            <person name="Ju Y.M."/>
            <person name="Slot J.C."/>
            <person name="Ahrendt S."/>
            <person name="Moore L.P."/>
            <person name="Eastman K.E."/>
            <person name="Scott K."/>
            <person name="Konkel Z."/>
            <person name="Mondo S.J."/>
            <person name="Kuo A."/>
            <person name="Hayes R.D."/>
            <person name="Haridas S."/>
            <person name="Andreopoulos B."/>
            <person name="Riley R."/>
            <person name="LaButti K."/>
            <person name="Pangilinan J."/>
            <person name="Lipzen A."/>
            <person name="Amirebrahimi M."/>
            <person name="Yan J."/>
            <person name="Adam C."/>
            <person name="Keymanesh K."/>
            <person name="Ng V."/>
            <person name="Louie K."/>
            <person name="Northen T."/>
            <person name="Drula E."/>
            <person name="Henrissat B."/>
            <person name="Hsieh H.M."/>
            <person name="Youens-Clark K."/>
            <person name="Lutzoni F."/>
            <person name="Miadlikowska J."/>
            <person name="Eastwood D.C."/>
            <person name="Hamelin R.C."/>
            <person name="Grigoriev I.V."/>
            <person name="U'Ren J.M."/>
        </authorList>
    </citation>
    <scope>NUCLEOTIDE SEQUENCE [LARGE SCALE GENOMIC DNA]</scope>
    <source>
        <strain evidence="1 2">CBS 119005</strain>
    </source>
</reference>
<keyword evidence="2" id="KW-1185">Reference proteome</keyword>
<gene>
    <name evidence="1" type="ORF">F4820DRAFT_462753</name>
</gene>
<evidence type="ECO:0000313" key="1">
    <source>
        <dbReference type="EMBL" id="KAI4859113.1"/>
    </source>
</evidence>
<dbReference type="EMBL" id="MU393656">
    <property type="protein sequence ID" value="KAI4859113.1"/>
    <property type="molecule type" value="Genomic_DNA"/>
</dbReference>
<organism evidence="1 2">
    <name type="scientific">Hypoxylon rubiginosum</name>
    <dbReference type="NCBI Taxonomy" id="110542"/>
    <lineage>
        <taxon>Eukaryota</taxon>
        <taxon>Fungi</taxon>
        <taxon>Dikarya</taxon>
        <taxon>Ascomycota</taxon>
        <taxon>Pezizomycotina</taxon>
        <taxon>Sordariomycetes</taxon>
        <taxon>Xylariomycetidae</taxon>
        <taxon>Xylariales</taxon>
        <taxon>Hypoxylaceae</taxon>
        <taxon>Hypoxylon</taxon>
    </lineage>
</organism>
<accession>A0ACB9YIZ6</accession>
<dbReference type="Proteomes" id="UP001497700">
    <property type="component" value="Unassembled WGS sequence"/>
</dbReference>
<comment type="caution">
    <text evidence="1">The sequence shown here is derived from an EMBL/GenBank/DDBJ whole genome shotgun (WGS) entry which is preliminary data.</text>
</comment>
<sequence>MNTSAASPETRRASSVSTTELARQRDLNKYYQPWLDSKKLKAVPADTGPDRGRPAPCSHDTTLTALAQLATLRLNVKRGMVSLIDYKNQIILAEATQTLSLIDETRHAPGDHIWLGNVSLPRQDCMDEHTFGSVLTWQDSEGRDVNIAAFIVNDTLQDERFKYRPYVTSGTSVRFYAGVPIVTKQGHAIGVYAVSDTQPRPQGLTLDEAQFMEDVSQIIADHLERVMDTVGRVSERDFMRGVSYFLEDLSEYKHQLSTADRSLQAPTTTKSPSDAQATDPQAEPPRGRPSQTGSTALSTSPTHDQTDPGRDPRFSRNSDSENKENLDSSKDNIRRIFTQASQLLRQQARATGCIFTDAASGLFSGQSEGVMSPPSSTDPAVVLDVNFESAEDEETDADRAGKDSSLGDESNLPHVVLGDGLNQMADVLSISIAKGNGDESRHDIVKKKNLKKLILRYPFGKCFYLNRGRVVSDQSLVLDELVTGGGAQRSVLNTPIQDNEEQGHLLLPRELLNYLPDAKWLIFLPLFNYARGQWFAAGIVWGNDFKMGDPDDALPYFKTFGSCMMSEVASMEVLNTNIAKSTFIASISHDLRSPLHGMLGSLEFLEDTMTSAYQTSLIGAIETCGKTLLDTIDHLLDYAKINNLNRASSGRKPRKDSHELEGPLSTTFNLALLLEEVVEAVFAGQTFRKINLRHHDAVDEAIAQIKAISIDDSSTNEEQIHTGSVKFSGKVFLILHIQKSASWCLQGQTGGLRRVIMNVVGNAIKYCKTGYIDVSLKSKQITPSDVEVEFSVKDTGIGMSQNFLTNYLFKAFSQEDSFTPGTGLGLSITSQIVKNMSGKIKVDSEKGIGTHVSITIPLKNAAPTGPFGGIQDDVLRDAISATAGKKVCILDPILDDNGGTGYKLSRLESSIATLSREWFNMTVTQSNTVDADPDTAIFIYAEPPPIDHLMRQHLDRREMGNTGKEAALLIVCTNAFESAALRAAGITKLVSLGRIVEVISQPVGVRKLGKVLLQCLQRVNTSGSKTTSRAGSPSRLGNEVRWNSSSVVYDQTERRYRPSIKTLKWKSEQPQIRTSAEEDEQIRPLPVLRNSGLTGPIPMEHTRTRSRDKKHQPRVLLVDDNAINLRLLVTFMTKIKLPYAEAANGLEAVAKYKESADDPFDFVLMDLQMPVMDGLEATRQIREFEQQERVPPTTIIAITGVGNEATRNEAMKAGMSQFLTKPVKFKALQQLLLDEQTPLG</sequence>
<evidence type="ECO:0000313" key="2">
    <source>
        <dbReference type="Proteomes" id="UP001497700"/>
    </source>
</evidence>
<protein>
    <submittedName>
        <fullName evidence="1">Uncharacterized protein</fullName>
    </submittedName>
</protein>
<proteinExistence type="predicted"/>
<name>A0ACB9YIZ6_9PEZI</name>